<dbReference type="InterPro" id="IPR017687">
    <property type="entry name" value="BamB"/>
</dbReference>
<dbReference type="HAMAP" id="MF_00923">
    <property type="entry name" value="OM_assembly_BamB"/>
    <property type="match status" value="1"/>
</dbReference>
<dbReference type="STRING" id="1384054.N790_00605"/>
<dbReference type="SUPFAM" id="SSF50998">
    <property type="entry name" value="Quinoprotein alcohol dehydrogenase-like"/>
    <property type="match status" value="1"/>
</dbReference>
<dbReference type="PANTHER" id="PTHR34512:SF30">
    <property type="entry name" value="OUTER MEMBRANE PROTEIN ASSEMBLY FACTOR BAMB"/>
    <property type="match status" value="1"/>
</dbReference>
<organism evidence="6 7">
    <name type="scientific">Arenimonas malthae CC-JY-1</name>
    <dbReference type="NCBI Taxonomy" id="1384054"/>
    <lineage>
        <taxon>Bacteria</taxon>
        <taxon>Pseudomonadati</taxon>
        <taxon>Pseudomonadota</taxon>
        <taxon>Gammaproteobacteria</taxon>
        <taxon>Lysobacterales</taxon>
        <taxon>Lysobacteraceae</taxon>
        <taxon>Arenimonas</taxon>
    </lineage>
</organism>
<name>A0A091BHT0_9GAMM</name>
<dbReference type="GO" id="GO:0043165">
    <property type="term" value="P:Gram-negative-bacterium-type cell outer membrane assembly"/>
    <property type="evidence" value="ECO:0007669"/>
    <property type="project" value="UniProtKB-UniRule"/>
</dbReference>
<dbReference type="EMBL" id="AVCH01000001">
    <property type="protein sequence ID" value="KFN52303.1"/>
    <property type="molecule type" value="Genomic_DNA"/>
</dbReference>
<reference evidence="6 7" key="1">
    <citation type="submission" date="2013-09" db="EMBL/GenBank/DDBJ databases">
        <title>Genome sequencing of Arenimonas malthae.</title>
        <authorList>
            <person name="Chen F."/>
            <person name="Wang G."/>
        </authorList>
    </citation>
    <scope>NUCLEOTIDE SEQUENCE [LARGE SCALE GENOMIC DNA]</scope>
    <source>
        <strain evidence="6 7">CC-JY-1</strain>
    </source>
</reference>
<comment type="subcellular location">
    <subcellularLocation>
        <location evidence="4">Cell outer membrane</location>
        <topology evidence="4">Lipid-anchor</topology>
    </subcellularLocation>
</comment>
<comment type="caution">
    <text evidence="6">The sequence shown here is derived from an EMBL/GenBank/DDBJ whole genome shotgun (WGS) entry which is preliminary data.</text>
</comment>
<dbReference type="GO" id="GO:0051205">
    <property type="term" value="P:protein insertion into membrane"/>
    <property type="evidence" value="ECO:0007669"/>
    <property type="project" value="UniProtKB-UniRule"/>
</dbReference>
<dbReference type="AlphaFoldDB" id="A0A091BHT0"/>
<keyword evidence="7" id="KW-1185">Reference proteome</keyword>
<dbReference type="Proteomes" id="UP000029392">
    <property type="component" value="Unassembled WGS sequence"/>
</dbReference>
<keyword evidence="4" id="KW-0564">Palmitate</keyword>
<dbReference type="OrthoDB" id="5173551at2"/>
<dbReference type="Gene3D" id="2.130.10.10">
    <property type="entry name" value="YVTN repeat-like/Quinoprotein amine dehydrogenase"/>
    <property type="match status" value="1"/>
</dbReference>
<dbReference type="InterPro" id="IPR011047">
    <property type="entry name" value="Quinoprotein_ADH-like_sf"/>
</dbReference>
<evidence type="ECO:0000256" key="3">
    <source>
        <dbReference type="ARBA" id="ARBA00023237"/>
    </source>
</evidence>
<evidence type="ECO:0000256" key="1">
    <source>
        <dbReference type="ARBA" id="ARBA00022729"/>
    </source>
</evidence>
<dbReference type="PANTHER" id="PTHR34512">
    <property type="entry name" value="CELL SURFACE PROTEIN"/>
    <property type="match status" value="1"/>
</dbReference>
<evidence type="ECO:0000256" key="2">
    <source>
        <dbReference type="ARBA" id="ARBA00023136"/>
    </source>
</evidence>
<dbReference type="eggNOG" id="COG1520">
    <property type="taxonomic scope" value="Bacteria"/>
</dbReference>
<evidence type="ECO:0000313" key="6">
    <source>
        <dbReference type="EMBL" id="KFN52303.1"/>
    </source>
</evidence>
<dbReference type="InterPro" id="IPR002372">
    <property type="entry name" value="PQQ_rpt_dom"/>
</dbReference>
<sequence length="407" mass="43410">MLRRSLIIAAILAFATGCTTIKGIFGDKASKALEPAELVEIESPLAIKASWTRKLGDGNAALGLRQRPAIEGDRLYVSNDEGRVLALDANSGDTLWDSEVVKTGKQGSRVFFWRRKAIDGGLTGGPGVGNGLVVAGGRNGEIVALDAETGAERWRARATSEVITAPLVTPDRIVVRSNDGRVFGLDPADGTRKWVFDRGVPALSVRGNGAPVSDGQLVYLGYDDGTVVALRLQDGMVGWTQLVAESDGRNELDRMADVDGELALGYQEIYATSFRSQTMAISTANGRPLWNRDVGGYAGLALMADRLIVTDPAGTVWALDRNNGSALWKQEALARRWLTTPALQGDYIVVGDVEGYLHWIRASDGVIAGRDRVAKEAIRGTPQVTPTGTLLALTIDGKLAAYPAPAQ</sequence>
<comment type="similarity">
    <text evidence="4">Belongs to the BamB family.</text>
</comment>
<dbReference type="Pfam" id="PF13360">
    <property type="entry name" value="PQQ_2"/>
    <property type="match status" value="2"/>
</dbReference>
<feature type="domain" description="Pyrrolo-quinoline quinone repeat" evidence="5">
    <location>
        <begin position="112"/>
        <end position="330"/>
    </location>
</feature>
<dbReference type="NCBIfam" id="TIGR03300">
    <property type="entry name" value="assembly_YfgL"/>
    <property type="match status" value="1"/>
</dbReference>
<keyword evidence="4" id="KW-0449">Lipoprotein</keyword>
<accession>A0A091BHT0</accession>
<comment type="function">
    <text evidence="4">Part of the outer membrane protein assembly complex, which is involved in assembly and insertion of beta-barrel proteins into the outer membrane.</text>
</comment>
<evidence type="ECO:0000256" key="4">
    <source>
        <dbReference type="HAMAP-Rule" id="MF_00923"/>
    </source>
</evidence>
<dbReference type="RefSeq" id="WP_043799522.1">
    <property type="nucleotide sequence ID" value="NZ_AVCH01000001.1"/>
</dbReference>
<dbReference type="PATRIC" id="fig|1384054.3.peg.106"/>
<keyword evidence="1 4" id="KW-0732">Signal</keyword>
<proteinExistence type="inferred from homology"/>
<keyword evidence="3 4" id="KW-0998">Cell outer membrane</keyword>
<dbReference type="PROSITE" id="PS51257">
    <property type="entry name" value="PROKAR_LIPOPROTEIN"/>
    <property type="match status" value="1"/>
</dbReference>
<dbReference type="InterPro" id="IPR015943">
    <property type="entry name" value="WD40/YVTN_repeat-like_dom_sf"/>
</dbReference>
<dbReference type="SMART" id="SM00564">
    <property type="entry name" value="PQQ"/>
    <property type="match status" value="7"/>
</dbReference>
<protein>
    <recommendedName>
        <fullName evidence="4">Outer membrane protein assembly factor BamB</fullName>
    </recommendedName>
</protein>
<dbReference type="InterPro" id="IPR018391">
    <property type="entry name" value="PQQ_b-propeller_rpt"/>
</dbReference>
<comment type="subunit">
    <text evidence="4">Part of the Bam complex.</text>
</comment>
<gene>
    <name evidence="4" type="primary">bamB</name>
    <name evidence="6" type="ORF">N790_00605</name>
</gene>
<feature type="domain" description="Pyrrolo-quinoline quinone repeat" evidence="5">
    <location>
        <begin position="50"/>
        <end position="108"/>
    </location>
</feature>
<evidence type="ECO:0000313" key="7">
    <source>
        <dbReference type="Proteomes" id="UP000029392"/>
    </source>
</evidence>
<dbReference type="GO" id="GO:0009279">
    <property type="term" value="C:cell outer membrane"/>
    <property type="evidence" value="ECO:0007669"/>
    <property type="project" value="UniProtKB-SubCell"/>
</dbReference>
<keyword evidence="2 4" id="KW-0472">Membrane</keyword>
<evidence type="ECO:0000259" key="5">
    <source>
        <dbReference type="Pfam" id="PF13360"/>
    </source>
</evidence>